<evidence type="ECO:0000313" key="4">
    <source>
        <dbReference type="Proteomes" id="UP000188603"/>
    </source>
</evidence>
<evidence type="ECO:0000259" key="2">
    <source>
        <dbReference type="Pfam" id="PF09851"/>
    </source>
</evidence>
<evidence type="ECO:0000313" key="3">
    <source>
        <dbReference type="EMBL" id="AQS57453.1"/>
    </source>
</evidence>
<dbReference type="EMBL" id="CP019699">
    <property type="protein sequence ID" value="AQS57453.1"/>
    <property type="molecule type" value="Genomic_DNA"/>
</dbReference>
<reference evidence="3 4" key="1">
    <citation type="journal article" date="2015" name="Int. J. Syst. Evol. Microbiol.">
        <title>Novibacillus thermophilus gen. nov., sp. nov., a Gram-staining-negative and moderately thermophilic member of the family Thermoactinomycetaceae.</title>
        <authorList>
            <person name="Yang G."/>
            <person name="Chen J."/>
            <person name="Zhou S."/>
        </authorList>
    </citation>
    <scope>NUCLEOTIDE SEQUENCE [LARGE SCALE GENOMIC DNA]</scope>
    <source>
        <strain evidence="3 4">SG-1</strain>
    </source>
</reference>
<dbReference type="InterPro" id="IPR018649">
    <property type="entry name" value="SHOCT"/>
</dbReference>
<feature type="domain" description="SHOCT" evidence="2">
    <location>
        <begin position="47"/>
        <end position="69"/>
    </location>
</feature>
<keyword evidence="1" id="KW-0472">Membrane</keyword>
<feature type="transmembrane region" description="Helical" evidence="1">
    <location>
        <begin position="6"/>
        <end position="29"/>
    </location>
</feature>
<proteinExistence type="predicted"/>
<gene>
    <name evidence="3" type="ORF">B0W44_07975</name>
</gene>
<name>A0A1U9KBT5_9BACL</name>
<dbReference type="AlphaFoldDB" id="A0A1U9KBT5"/>
<accession>A0A1U9KBT5</accession>
<dbReference type="KEGG" id="ntr:B0W44_07975"/>
<dbReference type="Proteomes" id="UP000188603">
    <property type="component" value="Chromosome"/>
</dbReference>
<organism evidence="3 4">
    <name type="scientific">Novibacillus thermophilus</name>
    <dbReference type="NCBI Taxonomy" id="1471761"/>
    <lineage>
        <taxon>Bacteria</taxon>
        <taxon>Bacillati</taxon>
        <taxon>Bacillota</taxon>
        <taxon>Bacilli</taxon>
        <taxon>Bacillales</taxon>
        <taxon>Thermoactinomycetaceae</taxon>
        <taxon>Novibacillus</taxon>
    </lineage>
</organism>
<dbReference type="Pfam" id="PF09851">
    <property type="entry name" value="SHOCT"/>
    <property type="match status" value="1"/>
</dbReference>
<keyword evidence="1" id="KW-0812">Transmembrane</keyword>
<sequence length="72" mass="7992">MMMGGMGILNMIFWILILGLLIYGVYLLIEKATGKSGKESSDSPANILKGRLARGDISEEEYERLKSVLNKD</sequence>
<keyword evidence="1" id="KW-1133">Transmembrane helix</keyword>
<protein>
    <recommendedName>
        <fullName evidence="2">SHOCT domain-containing protein</fullName>
    </recommendedName>
</protein>
<dbReference type="STRING" id="1471761.B0W44_07975"/>
<keyword evidence="4" id="KW-1185">Reference proteome</keyword>
<evidence type="ECO:0000256" key="1">
    <source>
        <dbReference type="SAM" id="Phobius"/>
    </source>
</evidence>